<reference evidence="2" key="1">
    <citation type="submission" date="2016-05" db="EMBL/GenBank/DDBJ databases">
        <title>Polynucleobacter sp. QLW-P1FAT50C-4 genome.</title>
        <authorList>
            <person name="Hahn M.W."/>
        </authorList>
    </citation>
    <scope>NUCLEOTIDE SEQUENCE [LARGE SCALE GENOMIC DNA]</scope>
    <source>
        <strain evidence="2">QLW-P1FAT50C-4</strain>
    </source>
</reference>
<dbReference type="AlphaFoldDB" id="A0A191UDR1"/>
<dbReference type="EMBL" id="CP015922">
    <property type="protein sequence ID" value="ANI99092.1"/>
    <property type="molecule type" value="Genomic_DNA"/>
</dbReference>
<dbReference type="RefSeq" id="WP_068948097.1">
    <property type="nucleotide sequence ID" value="NZ_CP015922.1"/>
</dbReference>
<keyword evidence="2" id="KW-1185">Reference proteome</keyword>
<gene>
    <name evidence="1" type="ORF">A8O14_02680</name>
</gene>
<protein>
    <submittedName>
        <fullName evidence="1">Uncharacterized protein</fullName>
    </submittedName>
</protein>
<dbReference type="Proteomes" id="UP000078463">
    <property type="component" value="Chromosome"/>
</dbReference>
<organism evidence="1 2">
    <name type="scientific">Polynucleobacter wuianus</name>
    <dbReference type="NCBI Taxonomy" id="1743168"/>
    <lineage>
        <taxon>Bacteria</taxon>
        <taxon>Pseudomonadati</taxon>
        <taxon>Pseudomonadota</taxon>
        <taxon>Betaproteobacteria</taxon>
        <taxon>Burkholderiales</taxon>
        <taxon>Burkholderiaceae</taxon>
        <taxon>Polynucleobacter</taxon>
    </lineage>
</organism>
<sequence>MTSLQQIASHLGITKAAASEQVKKLGIDYKTMSLDEIARAYMARQRAIASGHTAAIGVEGEDLDLMQERAKKERCERELLQMKLDKRALEVINLKSWEFKWPHFTATIKKHFLLAEKEIIKQTKKRYGIKLDIALIHSFANQALVHLEHSTKP</sequence>
<dbReference type="STRING" id="1743168.A8O14_02680"/>
<proteinExistence type="predicted"/>
<dbReference type="KEGG" id="pwu:A8O14_02680"/>
<evidence type="ECO:0000313" key="2">
    <source>
        <dbReference type="Proteomes" id="UP000078463"/>
    </source>
</evidence>
<name>A0A191UDR1_9BURK</name>
<accession>A0A191UDR1</accession>
<evidence type="ECO:0000313" key="1">
    <source>
        <dbReference type="EMBL" id="ANI99092.1"/>
    </source>
</evidence>